<feature type="compositionally biased region" description="Basic and acidic residues" evidence="1">
    <location>
        <begin position="27"/>
        <end position="41"/>
    </location>
</feature>
<dbReference type="Proteomes" id="UP000001962">
    <property type="component" value="Chromosome"/>
</dbReference>
<feature type="region of interest" description="Disordered" evidence="1">
    <location>
        <begin position="1"/>
        <end position="141"/>
    </location>
</feature>
<protein>
    <submittedName>
        <fullName evidence="2">Uncharacterized protein</fullName>
    </submittedName>
</protein>
<evidence type="ECO:0000313" key="2">
    <source>
        <dbReference type="EMBL" id="ABI56419.1"/>
    </source>
</evidence>
<dbReference type="HOGENOM" id="CLU_1821324_0_0_6"/>
<sequence>MAVFRSDSPQHWEQPSRPIKEFWSSDLEPKADSKPTRRKADPSAVQRLMNQRTATPKADTAPPRRAGRYDAGAERRRQAAAMAEIRDRHKSSRGLTRTDAKAKAAPVMPEPTTDSAPSGGGYQAMVDAIKGAHKRGGDNNG</sequence>
<organism evidence="2 3">
    <name type="scientific">Alkalilimnicola ehrlichii (strain ATCC BAA-1101 / DSM 17681 / MLHE-1)</name>
    <dbReference type="NCBI Taxonomy" id="187272"/>
    <lineage>
        <taxon>Bacteria</taxon>
        <taxon>Pseudomonadati</taxon>
        <taxon>Pseudomonadota</taxon>
        <taxon>Gammaproteobacteria</taxon>
        <taxon>Chromatiales</taxon>
        <taxon>Ectothiorhodospiraceae</taxon>
        <taxon>Alkalilimnicola</taxon>
    </lineage>
</organism>
<dbReference type="KEGG" id="aeh:Mlg_1067"/>
<name>Q0A9R8_ALKEH</name>
<dbReference type="EMBL" id="CP000453">
    <property type="protein sequence ID" value="ABI56419.1"/>
    <property type="molecule type" value="Genomic_DNA"/>
</dbReference>
<dbReference type="RefSeq" id="WP_011628814.1">
    <property type="nucleotide sequence ID" value="NC_008340.1"/>
</dbReference>
<feature type="compositionally biased region" description="Basic and acidic residues" evidence="1">
    <location>
        <begin position="67"/>
        <end position="77"/>
    </location>
</feature>
<gene>
    <name evidence="2" type="ordered locus">Mlg_1067</name>
</gene>
<dbReference type="AlphaFoldDB" id="Q0A9R8"/>
<evidence type="ECO:0000256" key="1">
    <source>
        <dbReference type="SAM" id="MobiDB-lite"/>
    </source>
</evidence>
<accession>Q0A9R8</accession>
<proteinExistence type="predicted"/>
<reference evidence="3" key="1">
    <citation type="submission" date="2006-08" db="EMBL/GenBank/DDBJ databases">
        <title>Complete sequence of Alkalilimnicola ehrilichei MLHE-1.</title>
        <authorList>
            <person name="Copeland A."/>
            <person name="Lucas S."/>
            <person name="Lapidus A."/>
            <person name="Barry K."/>
            <person name="Detter J.C."/>
            <person name="Glavina del Rio T."/>
            <person name="Hammon N."/>
            <person name="Israni S."/>
            <person name="Dalin E."/>
            <person name="Tice H."/>
            <person name="Pitluck S."/>
            <person name="Sims D."/>
            <person name="Brettin T."/>
            <person name="Bruce D."/>
            <person name="Han C."/>
            <person name="Tapia R."/>
            <person name="Gilna P."/>
            <person name="Schmutz J."/>
            <person name="Larimer F."/>
            <person name="Land M."/>
            <person name="Hauser L."/>
            <person name="Kyrpides N."/>
            <person name="Mikhailova N."/>
            <person name="Oremland R.S."/>
            <person name="Hoeft S.E."/>
            <person name="Switzer-Blum J."/>
            <person name="Kulp T."/>
            <person name="King G."/>
            <person name="Tabita R."/>
            <person name="Witte B."/>
            <person name="Santini J.M."/>
            <person name="Basu P."/>
            <person name="Hollibaugh J.T."/>
            <person name="Xie G."/>
            <person name="Stolz J.F."/>
            <person name="Richardson P."/>
        </authorList>
    </citation>
    <scope>NUCLEOTIDE SEQUENCE [LARGE SCALE GENOMIC DNA]</scope>
    <source>
        <strain evidence="3">ATCC BAA-1101 / DSM 17681 / MLHE-1</strain>
    </source>
</reference>
<keyword evidence="3" id="KW-1185">Reference proteome</keyword>
<evidence type="ECO:0000313" key="3">
    <source>
        <dbReference type="Proteomes" id="UP000001962"/>
    </source>
</evidence>